<organism evidence="1 2">
    <name type="scientific">Euplotes crassus</name>
    <dbReference type="NCBI Taxonomy" id="5936"/>
    <lineage>
        <taxon>Eukaryota</taxon>
        <taxon>Sar</taxon>
        <taxon>Alveolata</taxon>
        <taxon>Ciliophora</taxon>
        <taxon>Intramacronucleata</taxon>
        <taxon>Spirotrichea</taxon>
        <taxon>Hypotrichia</taxon>
        <taxon>Euplotida</taxon>
        <taxon>Euplotidae</taxon>
        <taxon>Moneuplotes</taxon>
    </lineage>
</organism>
<dbReference type="EMBL" id="CAMPGE010014902">
    <property type="protein sequence ID" value="CAI2373551.1"/>
    <property type="molecule type" value="Genomic_DNA"/>
</dbReference>
<proteinExistence type="predicted"/>
<protein>
    <submittedName>
        <fullName evidence="1">Uncharacterized protein</fullName>
    </submittedName>
</protein>
<reference evidence="1" key="1">
    <citation type="submission" date="2023-07" db="EMBL/GenBank/DDBJ databases">
        <authorList>
            <consortium name="AG Swart"/>
            <person name="Singh M."/>
            <person name="Singh A."/>
            <person name="Seah K."/>
            <person name="Emmerich C."/>
        </authorList>
    </citation>
    <scope>NUCLEOTIDE SEQUENCE</scope>
    <source>
        <strain evidence="1">DP1</strain>
    </source>
</reference>
<comment type="caution">
    <text evidence="1">The sequence shown here is derived from an EMBL/GenBank/DDBJ whole genome shotgun (WGS) entry which is preliminary data.</text>
</comment>
<keyword evidence="2" id="KW-1185">Reference proteome</keyword>
<dbReference type="AlphaFoldDB" id="A0AAD2CWW2"/>
<dbReference type="Proteomes" id="UP001295684">
    <property type="component" value="Unassembled WGS sequence"/>
</dbReference>
<sequence length="70" mass="7965">MEANMRAFISVFPSVNTLEKVFSRKISSCISDCSPFQLLHSICTIFCLHKGIRLRFQQCSRTCRCALSCT</sequence>
<gene>
    <name evidence="1" type="ORF">ECRASSUSDP1_LOCUS14897</name>
</gene>
<evidence type="ECO:0000313" key="1">
    <source>
        <dbReference type="EMBL" id="CAI2373551.1"/>
    </source>
</evidence>
<accession>A0AAD2CWW2</accession>
<name>A0AAD2CWW2_EUPCR</name>
<evidence type="ECO:0000313" key="2">
    <source>
        <dbReference type="Proteomes" id="UP001295684"/>
    </source>
</evidence>